<keyword evidence="2" id="KW-1185">Reference proteome</keyword>
<proteinExistence type="predicted"/>
<name>A0A087UGM6_STEMI</name>
<reference evidence="1 2" key="1">
    <citation type="submission" date="2013-11" db="EMBL/GenBank/DDBJ databases">
        <title>Genome sequencing of Stegodyphus mimosarum.</title>
        <authorList>
            <person name="Bechsgaard J."/>
        </authorList>
    </citation>
    <scope>NUCLEOTIDE SEQUENCE [LARGE SCALE GENOMIC DNA]</scope>
</reference>
<dbReference type="AlphaFoldDB" id="A0A087UGM6"/>
<dbReference type="EMBL" id="KK119717">
    <property type="protein sequence ID" value="KFM76515.1"/>
    <property type="molecule type" value="Genomic_DNA"/>
</dbReference>
<evidence type="ECO:0000313" key="1">
    <source>
        <dbReference type="EMBL" id="KFM76515.1"/>
    </source>
</evidence>
<feature type="non-terminal residue" evidence="1">
    <location>
        <position position="37"/>
    </location>
</feature>
<accession>A0A087UGM6</accession>
<protein>
    <submittedName>
        <fullName evidence="1">Uncharacterized protein</fullName>
    </submittedName>
</protein>
<evidence type="ECO:0000313" key="2">
    <source>
        <dbReference type="Proteomes" id="UP000054359"/>
    </source>
</evidence>
<dbReference type="Proteomes" id="UP000054359">
    <property type="component" value="Unassembled WGS sequence"/>
</dbReference>
<gene>
    <name evidence="1" type="ORF">X975_06264</name>
</gene>
<organism evidence="1 2">
    <name type="scientific">Stegodyphus mimosarum</name>
    <name type="common">African social velvet spider</name>
    <dbReference type="NCBI Taxonomy" id="407821"/>
    <lineage>
        <taxon>Eukaryota</taxon>
        <taxon>Metazoa</taxon>
        <taxon>Ecdysozoa</taxon>
        <taxon>Arthropoda</taxon>
        <taxon>Chelicerata</taxon>
        <taxon>Arachnida</taxon>
        <taxon>Araneae</taxon>
        <taxon>Araneomorphae</taxon>
        <taxon>Entelegynae</taxon>
        <taxon>Eresoidea</taxon>
        <taxon>Eresidae</taxon>
        <taxon>Stegodyphus</taxon>
    </lineage>
</organism>
<sequence>MSEMRNNEQSGVQLTDVRCRVKKFKFKRSNAELERYD</sequence>